<dbReference type="EMBL" id="ABJB010328844">
    <property type="status" value="NOT_ANNOTATED_CDS"/>
    <property type="molecule type" value="Genomic_DNA"/>
</dbReference>
<proteinExistence type="predicted"/>
<protein>
    <submittedName>
        <fullName evidence="2 3">Uncharacterized protein</fullName>
    </submittedName>
</protein>
<reference evidence="2 4" key="1">
    <citation type="submission" date="2008-03" db="EMBL/GenBank/DDBJ databases">
        <title>Annotation of Ixodes scapularis.</title>
        <authorList>
            <consortium name="Ixodes scapularis Genome Project Consortium"/>
            <person name="Caler E."/>
            <person name="Hannick L.I."/>
            <person name="Bidwell S."/>
            <person name="Joardar V."/>
            <person name="Thiagarajan M."/>
            <person name="Amedeo P."/>
            <person name="Galinsky K.J."/>
            <person name="Schobel S."/>
            <person name="Inman J."/>
            <person name="Hostetler J."/>
            <person name="Miller J."/>
            <person name="Hammond M."/>
            <person name="Megy K."/>
            <person name="Lawson D."/>
            <person name="Kodira C."/>
            <person name="Sutton G."/>
            <person name="Meyer J."/>
            <person name="Hill C.A."/>
            <person name="Birren B."/>
            <person name="Nene V."/>
            <person name="Collins F."/>
            <person name="Alarcon-Chaidez F."/>
            <person name="Wikel S."/>
            <person name="Strausberg R."/>
        </authorList>
    </citation>
    <scope>NUCLEOTIDE SEQUENCE [LARGE SCALE GENOMIC DNA]</scope>
    <source>
        <strain evidence="4">Wikel</strain>
        <strain evidence="2">Wikel colony</strain>
    </source>
</reference>
<accession>B7PPY9</accession>
<evidence type="ECO:0000313" key="4">
    <source>
        <dbReference type="Proteomes" id="UP000001555"/>
    </source>
</evidence>
<dbReference type="AlphaFoldDB" id="B7PPY9"/>
<dbReference type="HOGENOM" id="CLU_2870087_0_0_1"/>
<evidence type="ECO:0000256" key="1">
    <source>
        <dbReference type="SAM" id="MobiDB-lite"/>
    </source>
</evidence>
<feature type="region of interest" description="Disordered" evidence="1">
    <location>
        <begin position="35"/>
        <end position="64"/>
    </location>
</feature>
<name>B7PPY9_IXOSC</name>
<evidence type="ECO:0000313" key="2">
    <source>
        <dbReference type="EMBL" id="EEC08661.1"/>
    </source>
</evidence>
<sequence length="64" mass="6870">MRGPPWLMPRPSWQYNLDFRGSEMGRAHSQCGYQEEEYSYSDGGGGALSSKGGPGTVSSSDPGI</sequence>
<dbReference type="EnsemblMetazoa" id="ISCW005914-RA">
    <property type="protein sequence ID" value="ISCW005914-PA"/>
    <property type="gene ID" value="ISCW005914"/>
</dbReference>
<keyword evidence="4" id="KW-1185">Reference proteome</keyword>
<feature type="compositionally biased region" description="Gly residues" evidence="1">
    <location>
        <begin position="42"/>
        <end position="55"/>
    </location>
</feature>
<dbReference type="EMBL" id="DS761967">
    <property type="protein sequence ID" value="EEC08661.1"/>
    <property type="molecule type" value="Genomic_DNA"/>
</dbReference>
<organism>
    <name type="scientific">Ixodes scapularis</name>
    <name type="common">Black-legged tick</name>
    <name type="synonym">Deer tick</name>
    <dbReference type="NCBI Taxonomy" id="6945"/>
    <lineage>
        <taxon>Eukaryota</taxon>
        <taxon>Metazoa</taxon>
        <taxon>Ecdysozoa</taxon>
        <taxon>Arthropoda</taxon>
        <taxon>Chelicerata</taxon>
        <taxon>Arachnida</taxon>
        <taxon>Acari</taxon>
        <taxon>Parasitiformes</taxon>
        <taxon>Ixodida</taxon>
        <taxon>Ixodoidea</taxon>
        <taxon>Ixodidae</taxon>
        <taxon>Ixodinae</taxon>
        <taxon>Ixodes</taxon>
    </lineage>
</organism>
<gene>
    <name evidence="2" type="ORF">IscW_ISCW005914</name>
</gene>
<dbReference type="Proteomes" id="UP000001555">
    <property type="component" value="Unassembled WGS sequence"/>
</dbReference>
<dbReference type="PaxDb" id="6945-B7PPY9"/>
<dbReference type="VEuPathDB" id="VectorBase:ISCW005914"/>
<dbReference type="InParanoid" id="B7PPY9"/>
<reference evidence="3" key="2">
    <citation type="submission" date="2020-05" db="UniProtKB">
        <authorList>
            <consortium name="EnsemblMetazoa"/>
        </authorList>
    </citation>
    <scope>IDENTIFICATION</scope>
    <source>
        <strain evidence="3">wikel</strain>
    </source>
</reference>
<evidence type="ECO:0000313" key="3">
    <source>
        <dbReference type="EnsemblMetazoa" id="ISCW005914-PA"/>
    </source>
</evidence>